<dbReference type="EMBL" id="JAUIZM010000008">
    <property type="protein sequence ID" value="KAK1367854.1"/>
    <property type="molecule type" value="Genomic_DNA"/>
</dbReference>
<sequence>MVKYKVLFTADLQNLTNLKPSYDPTFAYYFKMKCGNCGEPASNVISVHPNVKVDDSKNSPNLEMKCKFCERVGSVTVTPICGKPLTQALSVFRESAPLVQVDCKGFDPVEFVFRSSWKAKSIAGTKFEDIDLSDGDFDEYDEKGECPVSINNLGVTFEVMMSEMREKRLAWDKSMLERQRSHSARLKAWKKEHGRSSSYY</sequence>
<dbReference type="GO" id="GO:0008270">
    <property type="term" value="F:zinc ion binding"/>
    <property type="evidence" value="ECO:0007669"/>
    <property type="project" value="TreeGrafter"/>
</dbReference>
<dbReference type="InterPro" id="IPR008584">
    <property type="entry name" value="CXXC_Zn-binding_euk"/>
</dbReference>
<comment type="caution">
    <text evidence="4">The sequence shown here is derived from an EMBL/GenBank/DDBJ whole genome shotgun (WGS) entry which is preliminary data.</text>
</comment>
<gene>
    <name evidence="4" type="ORF">POM88_033946</name>
</gene>
<organism evidence="4 5">
    <name type="scientific">Heracleum sosnowskyi</name>
    <dbReference type="NCBI Taxonomy" id="360622"/>
    <lineage>
        <taxon>Eukaryota</taxon>
        <taxon>Viridiplantae</taxon>
        <taxon>Streptophyta</taxon>
        <taxon>Embryophyta</taxon>
        <taxon>Tracheophyta</taxon>
        <taxon>Spermatophyta</taxon>
        <taxon>Magnoliopsida</taxon>
        <taxon>eudicotyledons</taxon>
        <taxon>Gunneridae</taxon>
        <taxon>Pentapetalae</taxon>
        <taxon>asterids</taxon>
        <taxon>campanulids</taxon>
        <taxon>Apiales</taxon>
        <taxon>Apiaceae</taxon>
        <taxon>Apioideae</taxon>
        <taxon>apioid superclade</taxon>
        <taxon>Tordylieae</taxon>
        <taxon>Tordyliinae</taxon>
        <taxon>Heracleum</taxon>
    </lineage>
</organism>
<dbReference type="AlphaFoldDB" id="A0AAD8HIP8"/>
<accession>A0AAD8HIP8</accession>
<keyword evidence="5" id="KW-1185">Reference proteome</keyword>
<reference evidence="4" key="2">
    <citation type="submission" date="2023-05" db="EMBL/GenBank/DDBJ databases">
        <authorList>
            <person name="Schelkunov M.I."/>
        </authorList>
    </citation>
    <scope>NUCLEOTIDE SEQUENCE</scope>
    <source>
        <strain evidence="4">Hsosn_3</strain>
        <tissue evidence="4">Leaf</tissue>
    </source>
</reference>
<keyword evidence="3" id="KW-0862">Zinc</keyword>
<dbReference type="Pfam" id="PF05907">
    <property type="entry name" value="CXXC_Zn-b_euk"/>
    <property type="match status" value="1"/>
</dbReference>
<name>A0AAD8HIP8_9APIA</name>
<dbReference type="PANTHER" id="PTHR12857">
    <property type="entry name" value="CXXC MOTIF CONTAINING ZINC BINDING PROTEIN"/>
    <property type="match status" value="1"/>
</dbReference>
<evidence type="ECO:0000313" key="5">
    <source>
        <dbReference type="Proteomes" id="UP001237642"/>
    </source>
</evidence>
<keyword evidence="2" id="KW-0479">Metal-binding</keyword>
<evidence type="ECO:0000256" key="3">
    <source>
        <dbReference type="ARBA" id="ARBA00022833"/>
    </source>
</evidence>
<reference evidence="4" key="1">
    <citation type="submission" date="2023-02" db="EMBL/GenBank/DDBJ databases">
        <title>Genome of toxic invasive species Heracleum sosnowskyi carries increased number of genes despite the absence of recent whole-genome duplications.</title>
        <authorList>
            <person name="Schelkunov M."/>
            <person name="Shtratnikova V."/>
            <person name="Makarenko M."/>
            <person name="Klepikova A."/>
            <person name="Omelchenko D."/>
            <person name="Novikova G."/>
            <person name="Obukhova E."/>
            <person name="Bogdanov V."/>
            <person name="Penin A."/>
            <person name="Logacheva M."/>
        </authorList>
    </citation>
    <scope>NUCLEOTIDE SEQUENCE</scope>
    <source>
        <strain evidence="4">Hsosn_3</strain>
        <tissue evidence="4">Leaf</tissue>
    </source>
</reference>
<proteinExistence type="inferred from homology"/>
<dbReference type="Proteomes" id="UP001237642">
    <property type="component" value="Unassembled WGS sequence"/>
</dbReference>
<dbReference type="PANTHER" id="PTHR12857:SF0">
    <property type="entry name" value="CXXC MOTIF CONTAINING ZINC BINDING PROTEIN"/>
    <property type="match status" value="1"/>
</dbReference>
<evidence type="ECO:0000256" key="1">
    <source>
        <dbReference type="ARBA" id="ARBA00007818"/>
    </source>
</evidence>
<evidence type="ECO:0000256" key="2">
    <source>
        <dbReference type="ARBA" id="ARBA00022723"/>
    </source>
</evidence>
<comment type="similarity">
    <text evidence="1">Belongs to the UPF0587 family.</text>
</comment>
<dbReference type="SUPFAM" id="SSF141678">
    <property type="entry name" value="MAL13P1.257-like"/>
    <property type="match status" value="1"/>
</dbReference>
<protein>
    <submittedName>
        <fullName evidence="4">Ribonuclease MRP protein subunit SNM1</fullName>
    </submittedName>
</protein>
<evidence type="ECO:0000313" key="4">
    <source>
        <dbReference type="EMBL" id="KAK1367854.1"/>
    </source>
</evidence>